<evidence type="ECO:0000256" key="2">
    <source>
        <dbReference type="SAM" id="Phobius"/>
    </source>
</evidence>
<dbReference type="AlphaFoldDB" id="A0A183SBZ0"/>
<name>A0A183SBZ0_SCHSO</name>
<keyword evidence="2" id="KW-1133">Transmembrane helix</keyword>
<organism evidence="5">
    <name type="scientific">Schistocephalus solidus</name>
    <name type="common">Tapeworm</name>
    <dbReference type="NCBI Taxonomy" id="70667"/>
    <lineage>
        <taxon>Eukaryota</taxon>
        <taxon>Metazoa</taxon>
        <taxon>Spiralia</taxon>
        <taxon>Lophotrochozoa</taxon>
        <taxon>Platyhelminthes</taxon>
        <taxon>Cestoda</taxon>
        <taxon>Eucestoda</taxon>
        <taxon>Diphyllobothriidea</taxon>
        <taxon>Diphyllobothriidae</taxon>
        <taxon>Schistocephalus</taxon>
    </lineage>
</organism>
<keyword evidence="2" id="KW-0812">Transmembrane</keyword>
<accession>A0A183SBZ0</accession>
<evidence type="ECO:0000313" key="5">
    <source>
        <dbReference type="WBParaSite" id="SSLN_0000180501-mRNA-1"/>
    </source>
</evidence>
<feature type="transmembrane region" description="Helical" evidence="2">
    <location>
        <begin position="198"/>
        <end position="225"/>
    </location>
</feature>
<keyword evidence="4" id="KW-1185">Reference proteome</keyword>
<dbReference type="WBParaSite" id="SSLN_0000180501-mRNA-1">
    <property type="protein sequence ID" value="SSLN_0000180501-mRNA-1"/>
    <property type="gene ID" value="SSLN_0000180501"/>
</dbReference>
<keyword evidence="2" id="KW-0472">Membrane</keyword>
<protein>
    <submittedName>
        <fullName evidence="5">Mid2 domain-containing protein</fullName>
    </submittedName>
</protein>
<feature type="compositionally biased region" description="Pro residues" evidence="1">
    <location>
        <begin position="145"/>
        <end position="157"/>
    </location>
</feature>
<feature type="region of interest" description="Disordered" evidence="1">
    <location>
        <begin position="144"/>
        <end position="164"/>
    </location>
</feature>
<dbReference type="EMBL" id="UYSU01006107">
    <property type="protein sequence ID" value="VDL88123.1"/>
    <property type="molecule type" value="Genomic_DNA"/>
</dbReference>
<sequence length="269" mass="27437">MSSPLATGSTSQPLSSTFPPPDSSVAFKEITSSGVLVNASTAAPSTTPTARSIAPIPVTTILEPSSETPVALPTYSTATISTPSTLNKTGSITESTGTPQTVTSAAVSSTASAPSSVSSPSPIYSAAIVSSSSPLLSSLFTTPSLSPPSSSPPPPQPSSSSYFSSPLISSTTTITAASSSSPAEAIFAGTACSSFLQWPFILVCVIGIIAILLLIIGWTVTVVYLSRRNKKYKGGNSSEDGFSGMRKDKSGLYDPNVEEGRVHRHQVGL</sequence>
<proteinExistence type="predicted"/>
<evidence type="ECO:0000313" key="4">
    <source>
        <dbReference type="Proteomes" id="UP000275846"/>
    </source>
</evidence>
<feature type="compositionally biased region" description="Polar residues" evidence="1">
    <location>
        <begin position="1"/>
        <end position="17"/>
    </location>
</feature>
<feature type="region of interest" description="Disordered" evidence="1">
    <location>
        <begin position="1"/>
        <end position="25"/>
    </location>
</feature>
<dbReference type="Proteomes" id="UP000275846">
    <property type="component" value="Unassembled WGS sequence"/>
</dbReference>
<evidence type="ECO:0000313" key="3">
    <source>
        <dbReference type="EMBL" id="VDL88123.1"/>
    </source>
</evidence>
<feature type="compositionally biased region" description="Polar residues" evidence="1">
    <location>
        <begin position="80"/>
        <end position="97"/>
    </location>
</feature>
<gene>
    <name evidence="3" type="ORF">SSLN_LOCUS1738</name>
</gene>
<feature type="region of interest" description="Disordered" evidence="1">
    <location>
        <begin position="80"/>
        <end position="100"/>
    </location>
</feature>
<feature type="region of interest" description="Disordered" evidence="1">
    <location>
        <begin position="233"/>
        <end position="255"/>
    </location>
</feature>
<evidence type="ECO:0000256" key="1">
    <source>
        <dbReference type="SAM" id="MobiDB-lite"/>
    </source>
</evidence>
<reference evidence="3 4" key="2">
    <citation type="submission" date="2018-11" db="EMBL/GenBank/DDBJ databases">
        <authorList>
            <consortium name="Pathogen Informatics"/>
        </authorList>
    </citation>
    <scope>NUCLEOTIDE SEQUENCE [LARGE SCALE GENOMIC DNA]</scope>
    <source>
        <strain evidence="3 4">NST_G2</strain>
    </source>
</reference>
<reference evidence="5" key="1">
    <citation type="submission" date="2016-06" db="UniProtKB">
        <authorList>
            <consortium name="WormBaseParasite"/>
        </authorList>
    </citation>
    <scope>IDENTIFICATION</scope>
</reference>